<protein>
    <recommendedName>
        <fullName evidence="9">Regucalcin</fullName>
        <ecNumber evidence="8">3.1.1.17</ecNumber>
    </recommendedName>
    <alternativeName>
        <fullName evidence="14">Gluconolactonase</fullName>
    </alternativeName>
</protein>
<dbReference type="PRINTS" id="PR01791">
    <property type="entry name" value="REGUCALCIN"/>
</dbReference>
<evidence type="ECO:0000256" key="4">
    <source>
        <dbReference type="ARBA" id="ARBA00001946"/>
    </source>
</evidence>
<evidence type="ECO:0000259" key="15">
    <source>
        <dbReference type="Pfam" id="PF08450"/>
    </source>
</evidence>
<evidence type="ECO:0000256" key="12">
    <source>
        <dbReference type="ARBA" id="ARBA00022801"/>
    </source>
</evidence>
<keyword evidence="16" id="KW-1185">Reference proteome</keyword>
<keyword evidence="10" id="KW-0963">Cytoplasm</keyword>
<dbReference type="InterPro" id="IPR013658">
    <property type="entry name" value="SGL"/>
</dbReference>
<evidence type="ECO:0000256" key="14">
    <source>
        <dbReference type="ARBA" id="ARBA00032464"/>
    </source>
</evidence>
<evidence type="ECO:0000256" key="13">
    <source>
        <dbReference type="ARBA" id="ARBA00022837"/>
    </source>
</evidence>
<evidence type="ECO:0000313" key="16">
    <source>
        <dbReference type="Proteomes" id="UP000694888"/>
    </source>
</evidence>
<organism evidence="16 17">
    <name type="scientific">Aplysia californica</name>
    <name type="common">California sea hare</name>
    <dbReference type="NCBI Taxonomy" id="6500"/>
    <lineage>
        <taxon>Eukaryota</taxon>
        <taxon>Metazoa</taxon>
        <taxon>Spiralia</taxon>
        <taxon>Lophotrochozoa</taxon>
        <taxon>Mollusca</taxon>
        <taxon>Gastropoda</taxon>
        <taxon>Heterobranchia</taxon>
        <taxon>Euthyneura</taxon>
        <taxon>Tectipleura</taxon>
        <taxon>Aplysiida</taxon>
        <taxon>Aplysioidea</taxon>
        <taxon>Aplysiidae</taxon>
        <taxon>Aplysia</taxon>
    </lineage>
</organism>
<evidence type="ECO:0000256" key="10">
    <source>
        <dbReference type="ARBA" id="ARBA00022490"/>
    </source>
</evidence>
<dbReference type="SUPFAM" id="SSF63829">
    <property type="entry name" value="Calcium-dependent phosphotriesterase"/>
    <property type="match status" value="1"/>
</dbReference>
<evidence type="ECO:0000313" key="17">
    <source>
        <dbReference type="RefSeq" id="XP_012939159.1"/>
    </source>
</evidence>
<keyword evidence="13" id="KW-0106">Calcium</keyword>
<comment type="cofactor">
    <cofactor evidence="4">
        <name>Mg(2+)</name>
        <dbReference type="ChEBI" id="CHEBI:18420"/>
    </cofactor>
</comment>
<dbReference type="InterPro" id="IPR008367">
    <property type="entry name" value="Regucalcin"/>
</dbReference>
<reference evidence="17" key="1">
    <citation type="submission" date="2025-08" db="UniProtKB">
        <authorList>
            <consortium name="RefSeq"/>
        </authorList>
    </citation>
    <scope>IDENTIFICATION</scope>
</reference>
<dbReference type="PANTHER" id="PTHR10907">
    <property type="entry name" value="REGUCALCIN"/>
    <property type="match status" value="1"/>
</dbReference>
<dbReference type="Pfam" id="PF08450">
    <property type="entry name" value="SGL"/>
    <property type="match status" value="1"/>
</dbReference>
<dbReference type="PRINTS" id="PR01790">
    <property type="entry name" value="SMP30FAMILY"/>
</dbReference>
<comment type="cofactor">
    <cofactor evidence="5">
        <name>Zn(2+)</name>
        <dbReference type="ChEBI" id="CHEBI:29105"/>
    </cofactor>
</comment>
<comment type="catalytic activity">
    <reaction evidence="1">
        <text>D-glucono-1,5-lactone + H2O = D-gluconate + H(+)</text>
        <dbReference type="Rhea" id="RHEA:10440"/>
        <dbReference type="ChEBI" id="CHEBI:15377"/>
        <dbReference type="ChEBI" id="CHEBI:15378"/>
        <dbReference type="ChEBI" id="CHEBI:16217"/>
        <dbReference type="ChEBI" id="CHEBI:18391"/>
        <dbReference type="EC" id="3.1.1.17"/>
    </reaction>
</comment>
<dbReference type="Gene3D" id="2.120.10.30">
    <property type="entry name" value="TolB, C-terminal domain"/>
    <property type="match status" value="1"/>
</dbReference>
<gene>
    <name evidence="17" type="primary">LOC101852634</name>
</gene>
<comment type="cofactor">
    <cofactor evidence="2">
        <name>Ca(2+)</name>
        <dbReference type="ChEBI" id="CHEBI:29108"/>
    </cofactor>
</comment>
<evidence type="ECO:0000256" key="3">
    <source>
        <dbReference type="ARBA" id="ARBA00001936"/>
    </source>
</evidence>
<evidence type="ECO:0000256" key="8">
    <source>
        <dbReference type="ARBA" id="ARBA00013227"/>
    </source>
</evidence>
<dbReference type="RefSeq" id="XP_012939159.1">
    <property type="nucleotide sequence ID" value="XM_013083705.1"/>
</dbReference>
<comment type="similarity">
    <text evidence="7">Belongs to the SMP-30/CGR1 family.</text>
</comment>
<dbReference type="InterPro" id="IPR005511">
    <property type="entry name" value="SMP-30"/>
</dbReference>
<dbReference type="Proteomes" id="UP000694888">
    <property type="component" value="Unplaced"/>
</dbReference>
<evidence type="ECO:0000256" key="9">
    <source>
        <dbReference type="ARBA" id="ARBA00016808"/>
    </source>
</evidence>
<evidence type="ECO:0000256" key="2">
    <source>
        <dbReference type="ARBA" id="ARBA00001913"/>
    </source>
</evidence>
<sequence length="298" mass="32477">MKVTAVTPPVDVLGESGHWDTVTSSLLWVNTPGREVKRYQADTGDVTTRSTEEPVSFSVPRSKGQSLVIAQGQRLDFLDEVTGEQTPFAPSTSLKLAENVVTNDGKCDVRGRLWFGTWERSDNPMSSRPVGGLYSVTSSGVVRLQASGFRLTNGLDWTSDNRTFLLADSVARCVYAFDFDQDSGHISRQRTALDLSETGMPDGLTVDAEDKLWVALLGGGRVARFDLSTGKEIQHVDLTPTTGCTCPNFGGKNWDELYVTTTKLFASPEQLKCQPHAGSVYKVTELGVKGKRPFTFAG</sequence>
<dbReference type="PANTHER" id="PTHR10907:SF47">
    <property type="entry name" value="REGUCALCIN"/>
    <property type="match status" value="1"/>
</dbReference>
<dbReference type="EC" id="3.1.1.17" evidence="8"/>
<name>A0ABM1A1X7_APLCA</name>
<keyword evidence="12" id="KW-0378">Hydrolase</keyword>
<evidence type="ECO:0000256" key="6">
    <source>
        <dbReference type="ARBA" id="ARBA00004496"/>
    </source>
</evidence>
<comment type="cofactor">
    <cofactor evidence="3">
        <name>Mn(2+)</name>
        <dbReference type="ChEBI" id="CHEBI:29035"/>
    </cofactor>
</comment>
<comment type="subcellular location">
    <subcellularLocation>
        <location evidence="6">Cytoplasm</location>
    </subcellularLocation>
</comment>
<dbReference type="InterPro" id="IPR011042">
    <property type="entry name" value="6-blade_b-propeller_TolB-like"/>
</dbReference>
<feature type="domain" description="SMP-30/Gluconolactonase/LRE-like region" evidence="15">
    <location>
        <begin position="13"/>
        <end position="262"/>
    </location>
</feature>
<keyword evidence="11" id="KW-0479">Metal-binding</keyword>
<accession>A0ABM1A1X7</accession>
<proteinExistence type="inferred from homology"/>
<evidence type="ECO:0000256" key="7">
    <source>
        <dbReference type="ARBA" id="ARBA00008853"/>
    </source>
</evidence>
<evidence type="ECO:0000256" key="5">
    <source>
        <dbReference type="ARBA" id="ARBA00001947"/>
    </source>
</evidence>
<evidence type="ECO:0000256" key="11">
    <source>
        <dbReference type="ARBA" id="ARBA00022723"/>
    </source>
</evidence>
<evidence type="ECO:0000256" key="1">
    <source>
        <dbReference type="ARBA" id="ARBA00001589"/>
    </source>
</evidence>
<dbReference type="GeneID" id="101852634"/>